<dbReference type="EMBL" id="JAJEQC010000001">
    <property type="protein sequence ID" value="MCC2135852.1"/>
    <property type="molecule type" value="Genomic_DNA"/>
</dbReference>
<gene>
    <name evidence="8" type="ORF">LKD31_02325</name>
</gene>
<evidence type="ECO:0000256" key="1">
    <source>
        <dbReference type="ARBA" id="ARBA00009865"/>
    </source>
</evidence>
<feature type="domain" description="Beta-xylosidase C-terminal Concanavalin A-like" evidence="7">
    <location>
        <begin position="310"/>
        <end position="492"/>
    </location>
</feature>
<dbReference type="SUPFAM" id="SSF49899">
    <property type="entry name" value="Concanavalin A-like lectins/glucanases"/>
    <property type="match status" value="1"/>
</dbReference>
<dbReference type="PANTHER" id="PTHR42812:SF12">
    <property type="entry name" value="BETA-XYLOSIDASE-RELATED"/>
    <property type="match status" value="1"/>
</dbReference>
<proteinExistence type="inferred from homology"/>
<reference evidence="8" key="1">
    <citation type="submission" date="2021-10" db="EMBL/GenBank/DDBJ databases">
        <title>Anaerobic single-cell dispensing facilitates the cultivation of human gut bacteria.</title>
        <authorList>
            <person name="Afrizal A."/>
        </authorList>
    </citation>
    <scope>NUCLEOTIDE SEQUENCE</scope>
    <source>
        <strain evidence="8">CLA-AA-H250</strain>
    </source>
</reference>
<comment type="caution">
    <text evidence="8">The sequence shown here is derived from an EMBL/GenBank/DDBJ whole genome shotgun (WGS) entry which is preliminary data.</text>
</comment>
<feature type="active site" description="Proton acceptor" evidence="4">
    <location>
        <position position="14"/>
    </location>
</feature>
<name>A0AAE3AHV2_9FIRM</name>
<dbReference type="SUPFAM" id="SSF75005">
    <property type="entry name" value="Arabinanase/levansucrase/invertase"/>
    <property type="match status" value="1"/>
</dbReference>
<feature type="active site" description="Proton donor" evidence="4">
    <location>
        <position position="175"/>
    </location>
</feature>
<evidence type="ECO:0000256" key="6">
    <source>
        <dbReference type="RuleBase" id="RU361187"/>
    </source>
</evidence>
<dbReference type="RefSeq" id="WP_308448448.1">
    <property type="nucleotide sequence ID" value="NZ_JAJEQC010000001.1"/>
</dbReference>
<evidence type="ECO:0000259" key="7">
    <source>
        <dbReference type="Pfam" id="PF17851"/>
    </source>
</evidence>
<dbReference type="PANTHER" id="PTHR42812">
    <property type="entry name" value="BETA-XYLOSIDASE"/>
    <property type="match status" value="1"/>
</dbReference>
<organism evidence="8 9">
    <name type="scientific">Hominenteromicrobium mulieris</name>
    <dbReference type="NCBI Taxonomy" id="2885357"/>
    <lineage>
        <taxon>Bacteria</taxon>
        <taxon>Bacillati</taxon>
        <taxon>Bacillota</taxon>
        <taxon>Clostridia</taxon>
        <taxon>Eubacteriales</taxon>
        <taxon>Oscillospiraceae</taxon>
        <taxon>Hominenteromicrobium</taxon>
    </lineage>
</organism>
<accession>A0AAE3AHV2</accession>
<dbReference type="InterPro" id="IPR006710">
    <property type="entry name" value="Glyco_hydro_43"/>
</dbReference>
<evidence type="ECO:0000256" key="5">
    <source>
        <dbReference type="PIRSR" id="PIRSR606710-2"/>
    </source>
</evidence>
<dbReference type="GO" id="GO:0004553">
    <property type="term" value="F:hydrolase activity, hydrolyzing O-glycosyl compounds"/>
    <property type="evidence" value="ECO:0007669"/>
    <property type="project" value="InterPro"/>
</dbReference>
<keyword evidence="3 6" id="KW-0326">Glycosidase</keyword>
<keyword evidence="9" id="KW-1185">Reference proteome</keyword>
<dbReference type="Proteomes" id="UP001199424">
    <property type="component" value="Unassembled WGS sequence"/>
</dbReference>
<dbReference type="GO" id="GO:0005975">
    <property type="term" value="P:carbohydrate metabolic process"/>
    <property type="evidence" value="ECO:0007669"/>
    <property type="project" value="InterPro"/>
</dbReference>
<dbReference type="Gene3D" id="2.115.10.20">
    <property type="entry name" value="Glycosyl hydrolase domain, family 43"/>
    <property type="match status" value="1"/>
</dbReference>
<dbReference type="InterPro" id="IPR023296">
    <property type="entry name" value="Glyco_hydro_beta-prop_sf"/>
</dbReference>
<dbReference type="CDD" id="cd18617">
    <property type="entry name" value="GH43_XynB-like"/>
    <property type="match status" value="1"/>
</dbReference>
<sequence>MTYENPILPGFYPDPSICRVGEDYYLVNSSFEFFPGVPLWHSRDLLHWEQLGYVLTRESQLPLADCRTSGGIFAPTIRYHDGRFYMITTNVTGGGNFFVWTDDIRGEWSDPIWIDHQGIDPSLFWDADGRVYYTGTHTDENGNNCIGQFEIDLETGAKLSETKCIWYGTGGKCPEGPHMYRIGDWYYLMIAEGGTEYGHMETIARSRSVWGPFESCPRNPILTHRNAHRVEFQALGHADLVETPEGKWWMVFHGIRPSVFMLHHTGRETMIAPVTWDENGWPVVYGGKEIQPIMTAEGEGDVRVARSWHDDFNTAAPAPRWSYLRTPDRMKYTFDKSGVTLRGSEATLDELKTVTFFGVRQQQFGLNYTTEMTLSGDGKAGMTVFHTNEHHYELFAERKNGGMEVTLRRRVVDMLIESEPVFFPETDTLTLCIQANRLRYTFLAGKAGEEMKEIGTGSTQLLSTECMNCTFTGCFVGLTAQGNCEAKYRYFDVSVPANE</sequence>
<evidence type="ECO:0000313" key="9">
    <source>
        <dbReference type="Proteomes" id="UP001199424"/>
    </source>
</evidence>
<evidence type="ECO:0000313" key="8">
    <source>
        <dbReference type="EMBL" id="MCC2135852.1"/>
    </source>
</evidence>
<evidence type="ECO:0000256" key="4">
    <source>
        <dbReference type="PIRSR" id="PIRSR606710-1"/>
    </source>
</evidence>
<dbReference type="InterPro" id="IPR051795">
    <property type="entry name" value="Glycosyl_Hydrlase_43"/>
</dbReference>
<dbReference type="Pfam" id="PF04616">
    <property type="entry name" value="Glyco_hydro_43"/>
    <property type="match status" value="1"/>
</dbReference>
<dbReference type="InterPro" id="IPR041542">
    <property type="entry name" value="GH43_C2"/>
</dbReference>
<feature type="site" description="Important for catalytic activity, responsible for pKa modulation of the active site Glu and correct orientation of both the proton donor and substrate" evidence="5">
    <location>
        <position position="120"/>
    </location>
</feature>
<evidence type="ECO:0000256" key="2">
    <source>
        <dbReference type="ARBA" id="ARBA00022801"/>
    </source>
</evidence>
<evidence type="ECO:0000256" key="3">
    <source>
        <dbReference type="ARBA" id="ARBA00023295"/>
    </source>
</evidence>
<dbReference type="Gene3D" id="2.60.120.200">
    <property type="match status" value="1"/>
</dbReference>
<dbReference type="AlphaFoldDB" id="A0AAE3AHV2"/>
<keyword evidence="2 6" id="KW-0378">Hydrolase</keyword>
<dbReference type="InterPro" id="IPR013320">
    <property type="entry name" value="ConA-like_dom_sf"/>
</dbReference>
<dbReference type="Pfam" id="PF17851">
    <property type="entry name" value="GH43_C2"/>
    <property type="match status" value="1"/>
</dbReference>
<comment type="similarity">
    <text evidence="1 6">Belongs to the glycosyl hydrolase 43 family.</text>
</comment>
<protein>
    <submittedName>
        <fullName evidence="8">Glycoside hydrolase family 43 protein</fullName>
    </submittedName>
</protein>